<name>A0AAW1JBW4_POPJA</name>
<organism evidence="1 2">
    <name type="scientific">Popillia japonica</name>
    <name type="common">Japanese beetle</name>
    <dbReference type="NCBI Taxonomy" id="7064"/>
    <lineage>
        <taxon>Eukaryota</taxon>
        <taxon>Metazoa</taxon>
        <taxon>Ecdysozoa</taxon>
        <taxon>Arthropoda</taxon>
        <taxon>Hexapoda</taxon>
        <taxon>Insecta</taxon>
        <taxon>Pterygota</taxon>
        <taxon>Neoptera</taxon>
        <taxon>Endopterygota</taxon>
        <taxon>Coleoptera</taxon>
        <taxon>Polyphaga</taxon>
        <taxon>Scarabaeiformia</taxon>
        <taxon>Scarabaeidae</taxon>
        <taxon>Rutelinae</taxon>
        <taxon>Popillia</taxon>
    </lineage>
</organism>
<evidence type="ECO:0000313" key="2">
    <source>
        <dbReference type="Proteomes" id="UP001458880"/>
    </source>
</evidence>
<dbReference type="Proteomes" id="UP001458880">
    <property type="component" value="Unassembled WGS sequence"/>
</dbReference>
<accession>A0AAW1JBW4</accession>
<dbReference type="AlphaFoldDB" id="A0AAW1JBW4"/>
<evidence type="ECO:0000313" key="1">
    <source>
        <dbReference type="EMBL" id="KAK9700741.1"/>
    </source>
</evidence>
<proteinExistence type="predicted"/>
<gene>
    <name evidence="1" type="ORF">QE152_g31064</name>
</gene>
<comment type="caution">
    <text evidence="1">The sequence shown here is derived from an EMBL/GenBank/DDBJ whole genome shotgun (WGS) entry which is preliminary data.</text>
</comment>
<keyword evidence="2" id="KW-1185">Reference proteome</keyword>
<dbReference type="EMBL" id="JASPKY010000431">
    <property type="protein sequence ID" value="KAK9700741.1"/>
    <property type="molecule type" value="Genomic_DNA"/>
</dbReference>
<sequence length="72" mass="8747">MELRQIQLLVRTFLLGKQYRNVWENNCEKLDHSDDGAIKEPYTQFILNGQDGFEWDNGQDGFEWDRHFWQLI</sequence>
<reference evidence="1 2" key="1">
    <citation type="journal article" date="2024" name="BMC Genomics">
        <title>De novo assembly and annotation of Popillia japonica's genome with initial clues to its potential as an invasive pest.</title>
        <authorList>
            <person name="Cucini C."/>
            <person name="Boschi S."/>
            <person name="Funari R."/>
            <person name="Cardaioli E."/>
            <person name="Iannotti N."/>
            <person name="Marturano G."/>
            <person name="Paoli F."/>
            <person name="Bruttini M."/>
            <person name="Carapelli A."/>
            <person name="Frati F."/>
            <person name="Nardi F."/>
        </authorList>
    </citation>
    <scope>NUCLEOTIDE SEQUENCE [LARGE SCALE GENOMIC DNA]</scope>
    <source>
        <strain evidence="1">DMR45628</strain>
    </source>
</reference>
<protein>
    <submittedName>
        <fullName evidence="1">Uncharacterized protein</fullName>
    </submittedName>
</protein>